<evidence type="ECO:0000256" key="1">
    <source>
        <dbReference type="SAM" id="MobiDB-lite"/>
    </source>
</evidence>
<feature type="compositionally biased region" description="Low complexity" evidence="1">
    <location>
        <begin position="949"/>
        <end position="958"/>
    </location>
</feature>
<evidence type="ECO:0000313" key="2">
    <source>
        <dbReference type="EMBL" id="CAH0385046.1"/>
    </source>
</evidence>
<feature type="compositionally biased region" description="Polar residues" evidence="1">
    <location>
        <begin position="1212"/>
        <end position="1226"/>
    </location>
</feature>
<feature type="compositionally biased region" description="Polar residues" evidence="1">
    <location>
        <begin position="737"/>
        <end position="746"/>
    </location>
</feature>
<reference evidence="2" key="1">
    <citation type="submission" date="2021-12" db="EMBL/GenBank/DDBJ databases">
        <authorList>
            <person name="King R."/>
        </authorList>
    </citation>
    <scope>NUCLEOTIDE SEQUENCE</scope>
</reference>
<feature type="region of interest" description="Disordered" evidence="1">
    <location>
        <begin position="821"/>
        <end position="992"/>
    </location>
</feature>
<feature type="compositionally biased region" description="Polar residues" evidence="1">
    <location>
        <begin position="861"/>
        <end position="881"/>
    </location>
</feature>
<feature type="compositionally biased region" description="Basic and acidic residues" evidence="1">
    <location>
        <begin position="1240"/>
        <end position="1249"/>
    </location>
</feature>
<feature type="compositionally biased region" description="Basic and acidic residues" evidence="1">
    <location>
        <begin position="615"/>
        <end position="679"/>
    </location>
</feature>
<keyword evidence="3" id="KW-1185">Reference proteome</keyword>
<sequence length="1249" mass="146080">MTCERNKEEDRNRRITKVMERIGNEAALLLAKTERLRMLKDHYEAYLNRVYPIKKNYLIEMYDIKSHYPELIYVDEPLYSIDDYLPQFKAVGRSYFEGNTSTLSSVLDNKSTRASQSGKNYLPDVLTSPENLFTSESLKNRGGELVNMNSFISDERNEKCYASDLIAPILTTIPDSKFDSHYKSSRKESTLCDNCERLKRQQMQSYSYNTGPGSYGKSNYTYSDFSRFRFRNLARNSKIPMSRFHYQSFPNIEPRHQRVRSDSVAMRTPLQRDTYIDNIIKSKLENSKRIIDRYSRLSQSWNGIKNKSQEDADVRTYLKKREVDRLASYSNNLIRHSIPNQSFTTGNYSAVDSKHNYQKILRTLSDRETVSHRANLYKHVVFSSEVPSSYDDVLHKNSSTSLLQERGRVQNYNIYPSNLSTLSSYPSNRSSSVSDTQTSSGQRRSYLSSPFNESDFQKVPFYQRDMSTTFKGDIEKSPVKIYEDTKHDRDEVRTNMSGNTNDGSLGRGHVDENSSQAVAEKMVTPRVVIFEADTEEITLIPQIGNPTIETEKVKSNIITETAIKKKDEDNDNSTHIINQDENNNENNHKGKKSKDKQYEENTPRQMCIDDLTNSELKRNSHERESRATEKLKQGAIEEEKTGTVEESFDRENETRNRKTVEDEKRKAASDTTLKVEEEDKTLEADTELKHTDAVCQKKELKDIDGDSRKTSTESPPIVKSEVVTNEGPSADGGENELNFSDVQNSTRIKRTSYTDEDSELMGKNQKDTDMNGSAQQVDFGAIHQADVINDHSEKLAFPQYDGVHQEVDGHLERPYEMFQHQTYTDQEQQPLDEQNARQYENQPQHRYEEQPQLPYEEHQPQNRVQKQTYAENPEYENQPQQRYEEQPQLSYEEHQRQKRAQKQKYEEDPEYENQPQQRYEEQQLSYEGLKQQSKVPNQQVYEENPPQPFEVQEQPPYESQGQPLYDEHVQQQYLEQQEPYNEIVYDGSSTQYRDESHYVEQNENYPQDPSQYPKFENTREDVYDENQIYEHSHAQDEFRQYDGHGSQELLAPEPIYGQDGRVEYSSYQNEYPVNNENYGTAQQLEEYAPGTEGEDYSQRIPEEYGRGYENQHITSGEYEQPRNMYGEANDPSPYVHHTEEYGQDGYQDQEYRTNQGDLFEPEAEYPTPEYHQDLHYSDEPQKYTDGVPEQYQREELTHNTHPYSQDARRTDYSSQQEVSRQGNTQYEEMKVSRAQVDAYQEPHRKATKE</sequence>
<dbReference type="Proteomes" id="UP001152759">
    <property type="component" value="Chromosome 2"/>
</dbReference>
<feature type="region of interest" description="Disordered" evidence="1">
    <location>
        <begin position="1121"/>
        <end position="1147"/>
    </location>
</feature>
<name>A0A9P0A7Z1_BEMTA</name>
<feature type="compositionally biased region" description="Basic and acidic residues" evidence="1">
    <location>
        <begin position="699"/>
        <end position="711"/>
    </location>
</feature>
<feature type="compositionally biased region" description="Polar residues" evidence="1">
    <location>
        <begin position="494"/>
        <end position="503"/>
    </location>
</feature>
<proteinExistence type="predicted"/>
<feature type="region of interest" description="Disordered" evidence="1">
    <location>
        <begin position="569"/>
        <end position="679"/>
    </location>
</feature>
<feature type="region of interest" description="Disordered" evidence="1">
    <location>
        <begin position="699"/>
        <end position="773"/>
    </location>
</feature>
<accession>A0A9P0A7Z1</accession>
<feature type="region of interest" description="Disordered" evidence="1">
    <location>
        <begin position="1195"/>
        <end position="1249"/>
    </location>
</feature>
<feature type="region of interest" description="Disordered" evidence="1">
    <location>
        <begin position="487"/>
        <end position="510"/>
    </location>
</feature>
<protein>
    <submittedName>
        <fullName evidence="2">Uncharacterized protein</fullName>
    </submittedName>
</protein>
<feature type="compositionally biased region" description="Polar residues" evidence="1">
    <location>
        <begin position="441"/>
        <end position="451"/>
    </location>
</feature>
<dbReference type="EMBL" id="OU963863">
    <property type="protein sequence ID" value="CAH0385046.1"/>
    <property type="molecule type" value="Genomic_DNA"/>
</dbReference>
<feature type="compositionally biased region" description="Basic and acidic residues" evidence="1">
    <location>
        <begin position="843"/>
        <end position="860"/>
    </location>
</feature>
<feature type="compositionally biased region" description="Polar residues" evidence="1">
    <location>
        <begin position="913"/>
        <end position="941"/>
    </location>
</feature>
<feature type="compositionally biased region" description="Polar residues" evidence="1">
    <location>
        <begin position="970"/>
        <end position="979"/>
    </location>
</feature>
<evidence type="ECO:0000313" key="3">
    <source>
        <dbReference type="Proteomes" id="UP001152759"/>
    </source>
</evidence>
<dbReference type="AlphaFoldDB" id="A0A9P0A7Z1"/>
<gene>
    <name evidence="2" type="ORF">BEMITA_LOCUS4310</name>
</gene>
<dbReference type="KEGG" id="btab:109044115"/>
<feature type="compositionally biased region" description="Low complexity" evidence="1">
    <location>
        <begin position="420"/>
        <end position="440"/>
    </location>
</feature>
<organism evidence="2 3">
    <name type="scientific">Bemisia tabaci</name>
    <name type="common">Sweetpotato whitefly</name>
    <name type="synonym">Aleurodes tabaci</name>
    <dbReference type="NCBI Taxonomy" id="7038"/>
    <lineage>
        <taxon>Eukaryota</taxon>
        <taxon>Metazoa</taxon>
        <taxon>Ecdysozoa</taxon>
        <taxon>Arthropoda</taxon>
        <taxon>Hexapoda</taxon>
        <taxon>Insecta</taxon>
        <taxon>Pterygota</taxon>
        <taxon>Neoptera</taxon>
        <taxon>Paraneoptera</taxon>
        <taxon>Hemiptera</taxon>
        <taxon>Sternorrhyncha</taxon>
        <taxon>Aleyrodoidea</taxon>
        <taxon>Aleyrodidae</taxon>
        <taxon>Aleyrodinae</taxon>
        <taxon>Bemisia</taxon>
    </lineage>
</organism>
<feature type="region of interest" description="Disordered" evidence="1">
    <location>
        <begin position="420"/>
        <end position="451"/>
    </location>
</feature>
<feature type="compositionally biased region" description="Polar residues" evidence="1">
    <location>
        <begin position="821"/>
        <end position="842"/>
    </location>
</feature>